<dbReference type="Proteomes" id="UP001219525">
    <property type="component" value="Unassembled WGS sequence"/>
</dbReference>
<evidence type="ECO:0000256" key="1">
    <source>
        <dbReference type="SAM" id="Phobius"/>
    </source>
</evidence>
<gene>
    <name evidence="2" type="ORF">GGX14DRAFT_579137</name>
</gene>
<feature type="transmembrane region" description="Helical" evidence="1">
    <location>
        <begin position="77"/>
        <end position="96"/>
    </location>
</feature>
<keyword evidence="1" id="KW-1133">Transmembrane helix</keyword>
<evidence type="ECO:0000313" key="2">
    <source>
        <dbReference type="EMBL" id="KAJ7191288.1"/>
    </source>
</evidence>
<dbReference type="EMBL" id="JARJCW010000135">
    <property type="protein sequence ID" value="KAJ7191288.1"/>
    <property type="molecule type" value="Genomic_DNA"/>
</dbReference>
<accession>A0AAD6Y0Q4</accession>
<dbReference type="AlphaFoldDB" id="A0AAD6Y0Q4"/>
<keyword evidence="1" id="KW-0472">Membrane</keyword>
<proteinExistence type="predicted"/>
<keyword evidence="3" id="KW-1185">Reference proteome</keyword>
<name>A0AAD6Y0Q4_9AGAR</name>
<protein>
    <submittedName>
        <fullName evidence="2">Uncharacterized protein</fullName>
    </submittedName>
</protein>
<comment type="caution">
    <text evidence="2">The sequence shown here is derived from an EMBL/GenBank/DDBJ whole genome shotgun (WGS) entry which is preliminary data.</text>
</comment>
<evidence type="ECO:0000313" key="3">
    <source>
        <dbReference type="Proteomes" id="UP001219525"/>
    </source>
</evidence>
<sequence length="140" mass="15413">MSGTRHERAARRAQSLDVLAVSALPLGRERDAAECLMSKIKVALLPRIRSRIGQGANWAALTDAAAFSRCRVMRFELLAIVACALAAAAMPMNVRIDDFEGPAAWKRVDLPLNIRIDDAEGPPGWKRDNCCRQDRLKTSV</sequence>
<organism evidence="2 3">
    <name type="scientific">Mycena pura</name>
    <dbReference type="NCBI Taxonomy" id="153505"/>
    <lineage>
        <taxon>Eukaryota</taxon>
        <taxon>Fungi</taxon>
        <taxon>Dikarya</taxon>
        <taxon>Basidiomycota</taxon>
        <taxon>Agaricomycotina</taxon>
        <taxon>Agaricomycetes</taxon>
        <taxon>Agaricomycetidae</taxon>
        <taxon>Agaricales</taxon>
        <taxon>Marasmiineae</taxon>
        <taxon>Mycenaceae</taxon>
        <taxon>Mycena</taxon>
    </lineage>
</organism>
<keyword evidence="1" id="KW-0812">Transmembrane</keyword>
<reference evidence="2" key="1">
    <citation type="submission" date="2023-03" db="EMBL/GenBank/DDBJ databases">
        <title>Massive genome expansion in bonnet fungi (Mycena s.s.) driven by repeated elements and novel gene families across ecological guilds.</title>
        <authorList>
            <consortium name="Lawrence Berkeley National Laboratory"/>
            <person name="Harder C.B."/>
            <person name="Miyauchi S."/>
            <person name="Viragh M."/>
            <person name="Kuo A."/>
            <person name="Thoen E."/>
            <person name="Andreopoulos B."/>
            <person name="Lu D."/>
            <person name="Skrede I."/>
            <person name="Drula E."/>
            <person name="Henrissat B."/>
            <person name="Morin E."/>
            <person name="Kohler A."/>
            <person name="Barry K."/>
            <person name="LaButti K."/>
            <person name="Morin E."/>
            <person name="Salamov A."/>
            <person name="Lipzen A."/>
            <person name="Mereny Z."/>
            <person name="Hegedus B."/>
            <person name="Baldrian P."/>
            <person name="Stursova M."/>
            <person name="Weitz H."/>
            <person name="Taylor A."/>
            <person name="Grigoriev I.V."/>
            <person name="Nagy L.G."/>
            <person name="Martin F."/>
            <person name="Kauserud H."/>
        </authorList>
    </citation>
    <scope>NUCLEOTIDE SEQUENCE</scope>
    <source>
        <strain evidence="2">9144</strain>
    </source>
</reference>